<reference evidence="4" key="1">
    <citation type="submission" date="2022-11" db="UniProtKB">
        <authorList>
            <consortium name="EnsemblMetazoa"/>
        </authorList>
    </citation>
    <scope>IDENTIFICATION</scope>
</reference>
<feature type="transmembrane region" description="Helical" evidence="2">
    <location>
        <begin position="12"/>
        <end position="35"/>
    </location>
</feature>
<feature type="region of interest" description="Disordered" evidence="1">
    <location>
        <begin position="63"/>
        <end position="93"/>
    </location>
</feature>
<keyword evidence="5" id="KW-1185">Reference proteome</keyword>
<dbReference type="InterPro" id="IPR014756">
    <property type="entry name" value="Ig_E-set"/>
</dbReference>
<dbReference type="GeneID" id="119723713"/>
<keyword evidence="2" id="KW-0472">Membrane</keyword>
<evidence type="ECO:0000259" key="3">
    <source>
        <dbReference type="Pfam" id="PF24536"/>
    </source>
</evidence>
<protein>
    <recommendedName>
        <fullName evidence="3">NXPE C-terminal domain-containing protein</fullName>
    </recommendedName>
</protein>
<dbReference type="AlphaFoldDB" id="A0A913ZHA5"/>
<evidence type="ECO:0000313" key="4">
    <source>
        <dbReference type="EnsemblMetazoa" id="XP_038050441.1"/>
    </source>
</evidence>
<dbReference type="InterPro" id="IPR057106">
    <property type="entry name" value="NXPE4_C"/>
</dbReference>
<dbReference type="OMA" id="YSLICEN"/>
<name>A0A913ZHA5_PATMI</name>
<organism evidence="4 5">
    <name type="scientific">Patiria miniata</name>
    <name type="common">Bat star</name>
    <name type="synonym">Asterina miniata</name>
    <dbReference type="NCBI Taxonomy" id="46514"/>
    <lineage>
        <taxon>Eukaryota</taxon>
        <taxon>Metazoa</taxon>
        <taxon>Echinodermata</taxon>
        <taxon>Eleutherozoa</taxon>
        <taxon>Asterozoa</taxon>
        <taxon>Asteroidea</taxon>
        <taxon>Valvatacea</taxon>
        <taxon>Valvatida</taxon>
        <taxon>Asterinidae</taxon>
        <taxon>Patiria</taxon>
    </lineage>
</organism>
<dbReference type="EnsemblMetazoa" id="XM_038194513.1">
    <property type="protein sequence ID" value="XP_038050441.1"/>
    <property type="gene ID" value="LOC119723713"/>
</dbReference>
<evidence type="ECO:0000256" key="1">
    <source>
        <dbReference type="SAM" id="MobiDB-lite"/>
    </source>
</evidence>
<dbReference type="Pfam" id="PF24536">
    <property type="entry name" value="NXPE4_C"/>
    <property type="match status" value="1"/>
</dbReference>
<evidence type="ECO:0000256" key="2">
    <source>
        <dbReference type="SAM" id="Phobius"/>
    </source>
</evidence>
<dbReference type="PANTHER" id="PTHR16165">
    <property type="entry name" value="NXPE FAMILY MEMBER"/>
    <property type="match status" value="1"/>
</dbReference>
<dbReference type="PANTHER" id="PTHR16165:SF5">
    <property type="entry name" value="NXPE FAMILY MEMBER 3"/>
    <property type="match status" value="1"/>
</dbReference>
<sequence length="577" mass="64422">MAFFSATRRRVRCVQVFMVILAVAPFLCAVTAYMAGLDQHAFLSSLAVFRSTPAPTVVVQSEAGPIKIRPTSPPQHPTASANQHPTAGNLKVPDTVPAKVSPITVSLLSPRKDSIKVGDMIHYRITCRHQNGSLLSSGGGVWYAFLSSKSNPKASTAGRVVDHKNGSYSIYAYAGWAGTGTLTVTRALDNDAVDYMNNTIWPAEGRGVWKGIFQAPKGNTASSTCRLTRTGNLTGMCLYPRPNALGKTVFYCEKPEGVECDKLVSTKSDDRQMRRTLVILNREKAALVARTKTHLKVPIVLENPVVNISGPPSASTPVIQGCHTEQQISDGYWLENKWYSLICENKDWTEKSTLTSCLRNKQLLMYGDSTSRQWFHHTIDLLGEKFAPVPGEFGFHCFRHYDDIDLSILISFPKQLVGSRAVRLEGVFYEHDLIDALNDTRCNYILVVSPWAHFSFWSRDSYTERTLLLREALLRFRRRCPDAPIVVKGPHPRERVRSTVFSVDFMTRGIGEINRRVLGDIGAWYLPTWDINNAAPIGNGIHMPSFVVHEELKVFFSYVCGNSKMPPLDNRSPKNRK</sequence>
<evidence type="ECO:0000313" key="5">
    <source>
        <dbReference type="Proteomes" id="UP000887568"/>
    </source>
</evidence>
<accession>A0A913ZHA5</accession>
<dbReference type="Proteomes" id="UP000887568">
    <property type="component" value="Unplaced"/>
</dbReference>
<proteinExistence type="predicted"/>
<feature type="compositionally biased region" description="Polar residues" evidence="1">
    <location>
        <begin position="77"/>
        <end position="86"/>
    </location>
</feature>
<dbReference type="OrthoDB" id="2112051at2759"/>
<dbReference type="SUPFAM" id="SSF81296">
    <property type="entry name" value="E set domains"/>
    <property type="match status" value="1"/>
</dbReference>
<dbReference type="RefSeq" id="XP_038050441.1">
    <property type="nucleotide sequence ID" value="XM_038194513.1"/>
</dbReference>
<keyword evidence="2" id="KW-0812">Transmembrane</keyword>
<keyword evidence="2" id="KW-1133">Transmembrane helix</keyword>
<feature type="domain" description="NXPE C-terminal" evidence="3">
    <location>
        <begin position="338"/>
        <end position="560"/>
    </location>
</feature>